<dbReference type="InterPro" id="IPR027417">
    <property type="entry name" value="P-loop_NTPase"/>
</dbReference>
<dbReference type="PRINTS" id="PR00300">
    <property type="entry name" value="CLPPROTEASEA"/>
</dbReference>
<accession>A0A9X3ARC5</accession>
<comment type="caution">
    <text evidence="3">The sequence shown here is derived from an EMBL/GenBank/DDBJ whole genome shotgun (WGS) entry which is preliminary data.</text>
</comment>
<feature type="domain" description="AAA+ ATPase" evidence="2">
    <location>
        <begin position="43"/>
        <end position="184"/>
    </location>
</feature>
<evidence type="ECO:0000259" key="2">
    <source>
        <dbReference type="SMART" id="SM00382"/>
    </source>
</evidence>
<dbReference type="RefSeq" id="WP_260975517.1">
    <property type="nucleotide sequence ID" value="NZ_JAOANI010000014.1"/>
</dbReference>
<dbReference type="Proteomes" id="UP001147830">
    <property type="component" value="Unassembled WGS sequence"/>
</dbReference>
<evidence type="ECO:0000313" key="3">
    <source>
        <dbReference type="EMBL" id="MCT7358624.1"/>
    </source>
</evidence>
<dbReference type="SUPFAM" id="SSF52540">
    <property type="entry name" value="P-loop containing nucleoside triphosphate hydrolases"/>
    <property type="match status" value="1"/>
</dbReference>
<dbReference type="GO" id="GO:0005524">
    <property type="term" value="F:ATP binding"/>
    <property type="evidence" value="ECO:0007669"/>
    <property type="project" value="InterPro"/>
</dbReference>
<dbReference type="AlphaFoldDB" id="A0A9X3ARC5"/>
<protein>
    <submittedName>
        <fullName evidence="3">AAA family ATPase</fullName>
    </submittedName>
</protein>
<dbReference type="InterPro" id="IPR041538">
    <property type="entry name" value="RavA-like_AAA_lid"/>
</dbReference>
<dbReference type="Gene3D" id="3.40.50.300">
    <property type="entry name" value="P-loop containing nucleotide triphosphate hydrolases"/>
    <property type="match status" value="1"/>
</dbReference>
<dbReference type="InterPro" id="IPR050513">
    <property type="entry name" value="RavA_ATPases"/>
</dbReference>
<keyword evidence="4" id="KW-1185">Reference proteome</keyword>
<proteinExistence type="predicted"/>
<evidence type="ECO:0000256" key="1">
    <source>
        <dbReference type="SAM" id="MobiDB-lite"/>
    </source>
</evidence>
<dbReference type="InterPro" id="IPR001270">
    <property type="entry name" value="ClpA/B"/>
</dbReference>
<name>A0A9X3ARC5_9GAMM</name>
<feature type="compositionally biased region" description="Polar residues" evidence="1">
    <location>
        <begin position="345"/>
        <end position="360"/>
    </location>
</feature>
<evidence type="ECO:0000313" key="4">
    <source>
        <dbReference type="Proteomes" id="UP001147830"/>
    </source>
</evidence>
<dbReference type="SMART" id="SM00382">
    <property type="entry name" value="AAA"/>
    <property type="match status" value="1"/>
</dbReference>
<organism evidence="3 4">
    <name type="scientific">Thalassolituus pacificus</name>
    <dbReference type="NCBI Taxonomy" id="2975440"/>
    <lineage>
        <taxon>Bacteria</taxon>
        <taxon>Pseudomonadati</taxon>
        <taxon>Pseudomonadota</taxon>
        <taxon>Gammaproteobacteria</taxon>
        <taxon>Oceanospirillales</taxon>
        <taxon>Oceanospirillaceae</taxon>
        <taxon>Thalassolituus</taxon>
    </lineage>
</organism>
<sequence>MKNNIIASLPDRKKKIAKLIGEMNRGLLERTEQVKLILLAALAGEHVLLLGPPGTAKSELAKRLKSVFVEANYFERLLTRFSVPEEVFGPLSIQALEQDQYKRLTSGYLPEASVAFIDEIFKANSAILNSLLTLLNERQFDNGNRRYPVPLISVVAASNELPEGEELDALYDRFMLRSFVHPVSDSSFTGLLTLGNETCDPDLSTRLKIEDLAQVQQLAEKVELTPDVIELCNEFRRYLQQESIYVSDRRWRKLVKLMKVSAFTSGFNQVSNYDAWILPHCLWQQPKQLEGLQQVYEKAIAVSGDFSVDRVKKLMVAWESKLKEDSNARRQKMNADGKLLYKTPNGKQTTNSTGRYQKTNSDGEKLYLNENHSETTDEKRWSYDQKNKPVMIDRPNDPIMEPIQYSASHIQERVYGAASIKKEIENHIERLSGKLEMVDQVFAEHLWINPALMPVITANISKAKDHTETLLQSAEALINGFENLPVEDSVLEALAAEDDDAAEDDVMEGELCD</sequence>
<dbReference type="CDD" id="cd00009">
    <property type="entry name" value="AAA"/>
    <property type="match status" value="1"/>
</dbReference>
<dbReference type="InterPro" id="IPR045427">
    <property type="entry name" value="MoxR"/>
</dbReference>
<gene>
    <name evidence="3" type="ORF">NYR02_06285</name>
</gene>
<dbReference type="EMBL" id="JAOANI010000014">
    <property type="protein sequence ID" value="MCT7358624.1"/>
    <property type="molecule type" value="Genomic_DNA"/>
</dbReference>
<dbReference type="Pfam" id="PF17868">
    <property type="entry name" value="AAA_lid_8"/>
    <property type="match status" value="1"/>
</dbReference>
<dbReference type="Pfam" id="PF20030">
    <property type="entry name" value="bpMoxR"/>
    <property type="match status" value="1"/>
</dbReference>
<dbReference type="InterPro" id="IPR003593">
    <property type="entry name" value="AAA+_ATPase"/>
</dbReference>
<reference evidence="3" key="1">
    <citation type="journal article" date="2022" name="Front. Microbiol.">
        <title>Genome-based taxonomic rearrangement of Oceanobacter-related bacteria including the description of Thalassolituus hydrocarbonoclasticus sp. nov. and Thalassolituus pacificus sp. nov. and emended description of the genus Thalassolituus.</title>
        <authorList>
            <person name="Dong C."/>
            <person name="Wei L."/>
            <person name="Wang J."/>
            <person name="Lai Q."/>
            <person name="Huang Z."/>
            <person name="Shao Z."/>
        </authorList>
    </citation>
    <scope>NUCLEOTIDE SEQUENCE</scope>
    <source>
        <strain evidence="3">59MF3M-4</strain>
    </source>
</reference>
<feature type="region of interest" description="Disordered" evidence="1">
    <location>
        <begin position="340"/>
        <end position="360"/>
    </location>
</feature>
<reference evidence="3" key="2">
    <citation type="submission" date="2022-08" db="EMBL/GenBank/DDBJ databases">
        <authorList>
            <person name="Dong C."/>
        </authorList>
    </citation>
    <scope>NUCLEOTIDE SEQUENCE</scope>
    <source>
        <strain evidence="3">59MF3M-4</strain>
    </source>
</reference>
<dbReference type="PANTHER" id="PTHR32204">
    <property type="entry name" value="ATPASE RAVA"/>
    <property type="match status" value="1"/>
</dbReference>
<dbReference type="PANTHER" id="PTHR32204:SF0">
    <property type="entry name" value="ATPASE RAVA"/>
    <property type="match status" value="1"/>
</dbReference>